<dbReference type="OrthoDB" id="3787105at2759"/>
<sequence length="84" mass="8862">MATTQLDESAQFQEPISPTASNTASTSEPSSTTQDSAKPSITGILKKVVHAPSHAERVNEEQVENAIQAVGDDGQKKGIADVQR</sequence>
<proteinExistence type="predicted"/>
<dbReference type="Proteomes" id="UP000800096">
    <property type="component" value="Unassembled WGS sequence"/>
</dbReference>
<evidence type="ECO:0000313" key="2">
    <source>
        <dbReference type="EMBL" id="KAF1920551.1"/>
    </source>
</evidence>
<accession>A0A6A5QXN4</accession>
<organism evidence="2 3">
    <name type="scientific">Ampelomyces quisqualis</name>
    <name type="common">Powdery mildew agent</name>
    <dbReference type="NCBI Taxonomy" id="50730"/>
    <lineage>
        <taxon>Eukaryota</taxon>
        <taxon>Fungi</taxon>
        <taxon>Dikarya</taxon>
        <taxon>Ascomycota</taxon>
        <taxon>Pezizomycotina</taxon>
        <taxon>Dothideomycetes</taxon>
        <taxon>Pleosporomycetidae</taxon>
        <taxon>Pleosporales</taxon>
        <taxon>Pleosporineae</taxon>
        <taxon>Phaeosphaeriaceae</taxon>
        <taxon>Ampelomyces</taxon>
    </lineage>
</organism>
<feature type="region of interest" description="Disordered" evidence="1">
    <location>
        <begin position="1"/>
        <end position="41"/>
    </location>
</feature>
<gene>
    <name evidence="2" type="ORF">BDU57DRAFT_508918</name>
</gene>
<reference evidence="2" key="1">
    <citation type="journal article" date="2020" name="Stud. Mycol.">
        <title>101 Dothideomycetes genomes: a test case for predicting lifestyles and emergence of pathogens.</title>
        <authorList>
            <person name="Haridas S."/>
            <person name="Albert R."/>
            <person name="Binder M."/>
            <person name="Bloem J."/>
            <person name="Labutti K."/>
            <person name="Salamov A."/>
            <person name="Andreopoulos B."/>
            <person name="Baker S."/>
            <person name="Barry K."/>
            <person name="Bills G."/>
            <person name="Bluhm B."/>
            <person name="Cannon C."/>
            <person name="Castanera R."/>
            <person name="Culley D."/>
            <person name="Daum C."/>
            <person name="Ezra D."/>
            <person name="Gonzalez J."/>
            <person name="Henrissat B."/>
            <person name="Kuo A."/>
            <person name="Liang C."/>
            <person name="Lipzen A."/>
            <person name="Lutzoni F."/>
            <person name="Magnuson J."/>
            <person name="Mondo S."/>
            <person name="Nolan M."/>
            <person name="Ohm R."/>
            <person name="Pangilinan J."/>
            <person name="Park H.-J."/>
            <person name="Ramirez L."/>
            <person name="Alfaro M."/>
            <person name="Sun H."/>
            <person name="Tritt A."/>
            <person name="Yoshinaga Y."/>
            <person name="Zwiers L.-H."/>
            <person name="Turgeon B."/>
            <person name="Goodwin S."/>
            <person name="Spatafora J."/>
            <person name="Crous P."/>
            <person name="Grigoriev I."/>
        </authorList>
    </citation>
    <scope>NUCLEOTIDE SEQUENCE</scope>
    <source>
        <strain evidence="2">HMLAC05119</strain>
    </source>
</reference>
<name>A0A6A5QXN4_AMPQU</name>
<feature type="compositionally biased region" description="Polar residues" evidence="1">
    <location>
        <begin position="1"/>
        <end position="39"/>
    </location>
</feature>
<keyword evidence="3" id="KW-1185">Reference proteome</keyword>
<protein>
    <submittedName>
        <fullName evidence="2">Uncharacterized protein</fullName>
    </submittedName>
</protein>
<dbReference type="AlphaFoldDB" id="A0A6A5QXN4"/>
<evidence type="ECO:0000313" key="3">
    <source>
        <dbReference type="Proteomes" id="UP000800096"/>
    </source>
</evidence>
<dbReference type="EMBL" id="ML979132">
    <property type="protein sequence ID" value="KAF1920551.1"/>
    <property type="molecule type" value="Genomic_DNA"/>
</dbReference>
<evidence type="ECO:0000256" key="1">
    <source>
        <dbReference type="SAM" id="MobiDB-lite"/>
    </source>
</evidence>